<organism evidence="1 2">
    <name type="scientific">Araneus ventricosus</name>
    <name type="common">Orbweaver spider</name>
    <name type="synonym">Epeira ventricosa</name>
    <dbReference type="NCBI Taxonomy" id="182803"/>
    <lineage>
        <taxon>Eukaryota</taxon>
        <taxon>Metazoa</taxon>
        <taxon>Ecdysozoa</taxon>
        <taxon>Arthropoda</taxon>
        <taxon>Chelicerata</taxon>
        <taxon>Arachnida</taxon>
        <taxon>Araneae</taxon>
        <taxon>Araneomorphae</taxon>
        <taxon>Entelegynae</taxon>
        <taxon>Araneoidea</taxon>
        <taxon>Araneidae</taxon>
        <taxon>Araneus</taxon>
    </lineage>
</organism>
<proteinExistence type="predicted"/>
<sequence length="83" mass="9703">ETDQTLISQDDKKWDRPWTTDEIRKNSANWTLAGDAGLYNLLTEISQNIISRTHEVENAVDSLVYRTKVQSCFCYDREKCNFI</sequence>
<reference evidence="1 2" key="1">
    <citation type="journal article" date="2019" name="Sci. Rep.">
        <title>Orb-weaving spider Araneus ventricosus genome elucidates the spidroin gene catalogue.</title>
        <authorList>
            <person name="Kono N."/>
            <person name="Nakamura H."/>
            <person name="Ohtoshi R."/>
            <person name="Moran D.A.P."/>
            <person name="Shinohara A."/>
            <person name="Yoshida Y."/>
            <person name="Fujiwara M."/>
            <person name="Mori M."/>
            <person name="Tomita M."/>
            <person name="Arakawa K."/>
        </authorList>
    </citation>
    <scope>NUCLEOTIDE SEQUENCE [LARGE SCALE GENOMIC DNA]</scope>
</reference>
<accession>A0A4Y2KCN4</accession>
<dbReference type="EMBL" id="BGPR01194264">
    <property type="protein sequence ID" value="GBN00005.1"/>
    <property type="molecule type" value="Genomic_DNA"/>
</dbReference>
<evidence type="ECO:0000313" key="2">
    <source>
        <dbReference type="Proteomes" id="UP000499080"/>
    </source>
</evidence>
<dbReference type="OrthoDB" id="751084at2759"/>
<feature type="non-terminal residue" evidence="1">
    <location>
        <position position="1"/>
    </location>
</feature>
<dbReference type="AlphaFoldDB" id="A0A4Y2KCN4"/>
<dbReference type="Proteomes" id="UP000499080">
    <property type="component" value="Unassembled WGS sequence"/>
</dbReference>
<protein>
    <submittedName>
        <fullName evidence="1">Uncharacterized protein</fullName>
    </submittedName>
</protein>
<name>A0A4Y2KCN4_ARAVE</name>
<evidence type="ECO:0000313" key="1">
    <source>
        <dbReference type="EMBL" id="GBN00005.1"/>
    </source>
</evidence>
<keyword evidence="2" id="KW-1185">Reference proteome</keyword>
<comment type="caution">
    <text evidence="1">The sequence shown here is derived from an EMBL/GenBank/DDBJ whole genome shotgun (WGS) entry which is preliminary data.</text>
</comment>
<gene>
    <name evidence="1" type="ORF">AVEN_120281_1</name>
</gene>